<dbReference type="PROSITE" id="PS51257">
    <property type="entry name" value="PROKAR_LIPOPROTEIN"/>
    <property type="match status" value="1"/>
</dbReference>
<dbReference type="AlphaFoldDB" id="A0AA50CNE5"/>
<protein>
    <recommendedName>
        <fullName evidence="5">Lipoprotein</fullName>
    </recommendedName>
</protein>
<dbReference type="RefSeq" id="WP_306037570.1">
    <property type="nucleotide sequence ID" value="NZ_CP132302.1"/>
</dbReference>
<feature type="signal peptide" evidence="2">
    <location>
        <begin position="1"/>
        <end position="26"/>
    </location>
</feature>
<evidence type="ECO:0000313" key="3">
    <source>
        <dbReference type="EMBL" id="WLR97644.1"/>
    </source>
</evidence>
<sequence length="46" mass="4673">MRPIIGVIVAAFAVLSLAGCNTTSSADNTTYARPPVSDGGVRVPLN</sequence>
<dbReference type="EMBL" id="CP132302">
    <property type="protein sequence ID" value="WLR97644.1"/>
    <property type="molecule type" value="Genomic_DNA"/>
</dbReference>
<name>A0AA50CNE5_9HYPH</name>
<feature type="chain" id="PRO_5041433602" description="Lipoprotein" evidence="2">
    <location>
        <begin position="27"/>
        <end position="46"/>
    </location>
</feature>
<evidence type="ECO:0000256" key="1">
    <source>
        <dbReference type="SAM" id="MobiDB-lite"/>
    </source>
</evidence>
<proteinExistence type="predicted"/>
<organism evidence="3 4">
    <name type="scientific">Shinella sumterensis</name>
    <dbReference type="NCBI Taxonomy" id="1967501"/>
    <lineage>
        <taxon>Bacteria</taxon>
        <taxon>Pseudomonadati</taxon>
        <taxon>Pseudomonadota</taxon>
        <taxon>Alphaproteobacteria</taxon>
        <taxon>Hyphomicrobiales</taxon>
        <taxon>Rhizobiaceae</taxon>
        <taxon>Shinella</taxon>
    </lineage>
</organism>
<evidence type="ECO:0000313" key="4">
    <source>
        <dbReference type="Proteomes" id="UP001234585"/>
    </source>
</evidence>
<reference evidence="3 4" key="1">
    <citation type="submission" date="2023-08" db="EMBL/GenBank/DDBJ databases">
        <title>Pathogen: clinical or host-associated sample.</title>
        <authorList>
            <person name="Hergert J."/>
            <person name="Casey R."/>
            <person name="Wagner J."/>
            <person name="Young E.L."/>
            <person name="Oakeson K.F."/>
        </authorList>
    </citation>
    <scope>NUCLEOTIDE SEQUENCE [LARGE SCALE GENOMIC DNA]</scope>
    <source>
        <strain evidence="3 4">1760953</strain>
    </source>
</reference>
<keyword evidence="2" id="KW-0732">Signal</keyword>
<accession>A0AA50CNE5</accession>
<evidence type="ECO:0000256" key="2">
    <source>
        <dbReference type="SAM" id="SignalP"/>
    </source>
</evidence>
<dbReference type="Proteomes" id="UP001234585">
    <property type="component" value="Chromosome"/>
</dbReference>
<keyword evidence="4" id="KW-1185">Reference proteome</keyword>
<evidence type="ECO:0008006" key="5">
    <source>
        <dbReference type="Google" id="ProtNLM"/>
    </source>
</evidence>
<feature type="region of interest" description="Disordered" evidence="1">
    <location>
        <begin position="24"/>
        <end position="46"/>
    </location>
</feature>
<gene>
    <name evidence="3" type="ORF">Q9313_01015</name>
</gene>